<comment type="similarity">
    <text evidence="3">Belongs to the glycosyltransferase 31 family. Beta3-Gal-T subfamily.</text>
</comment>
<comment type="pathway">
    <text evidence="2">Protein modification; protein glycosylation.</text>
</comment>
<sequence>MNLNCRLYWPVIQHHVYDRQRSVTDNTLTASPFRIERALSHEQGSPKKEILGALICGLCVGSLFAYIFISSSYDLLHPRALFYSRAERERGPIPTHPEVDGKAVLGDHSRQEVAHRGEGVLAEEISRRVRVLCLVLTQPENHEKKAKHVKATWGKRCNVLLFMSSQEDPSLPTVALKVKEDRDELWNKTREAFRYVYQHHRNDADWFLKADDDTYVIVENLRHMLLHRDPLEPVVFGCWLLDPFKGYVLSREALARFVEKALPNPKLCSLRGIAEDVSMCLSLLL</sequence>
<dbReference type="PANTHER" id="PTHR23033:SF14">
    <property type="entry name" value="GLYCOPROTEIN-N-ACETYLGALACTOSAMINE 3-BETA-GALACTOSYLTRANSFERASE 1-RELATED"/>
    <property type="match status" value="1"/>
</dbReference>
<evidence type="ECO:0000256" key="7">
    <source>
        <dbReference type="ARBA" id="ARBA00022692"/>
    </source>
</evidence>
<dbReference type="EC" id="2.4.1.122" evidence="4"/>
<feature type="transmembrane region" description="Helical" evidence="12">
    <location>
        <begin position="50"/>
        <end position="69"/>
    </location>
</feature>
<dbReference type="PANTHER" id="PTHR23033">
    <property type="entry name" value="BETA1,3-GALACTOSYLTRANSFERASE"/>
    <property type="match status" value="1"/>
</dbReference>
<keyword evidence="10 12" id="KW-1133">Transmembrane helix</keyword>
<accession>A0A7R9AAN0</accession>
<keyword evidence="6" id="KW-0808">Transferase</keyword>
<dbReference type="UniPathway" id="UPA00378"/>
<dbReference type="InterPro" id="IPR026050">
    <property type="entry name" value="C1GALT1/C1GALT1_chp1"/>
</dbReference>
<dbReference type="EMBL" id="LR902496">
    <property type="protein sequence ID" value="CAD7250640.1"/>
    <property type="molecule type" value="Genomic_DNA"/>
</dbReference>
<dbReference type="GO" id="GO:0016263">
    <property type="term" value="F:glycoprotein-N-acetylgalactosamine 3-beta-galactosyltransferase activity"/>
    <property type="evidence" value="ECO:0007669"/>
    <property type="project" value="UniProtKB-EC"/>
</dbReference>
<dbReference type="AlphaFoldDB" id="A0A7R9AAN0"/>
<dbReference type="GO" id="GO:0016020">
    <property type="term" value="C:membrane"/>
    <property type="evidence" value="ECO:0007669"/>
    <property type="project" value="UniProtKB-SubCell"/>
</dbReference>
<proteinExistence type="inferred from homology"/>
<name>A0A7R9AAN0_9CRUS</name>
<keyword evidence="7 12" id="KW-0812">Transmembrane</keyword>
<evidence type="ECO:0000256" key="3">
    <source>
        <dbReference type="ARBA" id="ARBA00006462"/>
    </source>
</evidence>
<comment type="subcellular location">
    <subcellularLocation>
        <location evidence="1">Membrane</location>
        <topology evidence="1">Single-pass type II membrane protein</topology>
    </subcellularLocation>
</comment>
<reference evidence="14" key="1">
    <citation type="submission" date="2020-11" db="EMBL/GenBank/DDBJ databases">
        <authorList>
            <person name="Tran Van P."/>
        </authorList>
    </citation>
    <scope>NUCLEOTIDE SEQUENCE</scope>
</reference>
<dbReference type="EMBL" id="CAJPEV010002979">
    <property type="protein sequence ID" value="CAG0898585.1"/>
    <property type="molecule type" value="Genomic_DNA"/>
</dbReference>
<organism evidence="14">
    <name type="scientific">Darwinula stevensoni</name>
    <dbReference type="NCBI Taxonomy" id="69355"/>
    <lineage>
        <taxon>Eukaryota</taxon>
        <taxon>Metazoa</taxon>
        <taxon>Ecdysozoa</taxon>
        <taxon>Arthropoda</taxon>
        <taxon>Crustacea</taxon>
        <taxon>Oligostraca</taxon>
        <taxon>Ostracoda</taxon>
        <taxon>Podocopa</taxon>
        <taxon>Podocopida</taxon>
        <taxon>Darwinulocopina</taxon>
        <taxon>Darwinuloidea</taxon>
        <taxon>Darwinulidae</taxon>
        <taxon>Darwinula</taxon>
    </lineage>
</organism>
<dbReference type="Pfam" id="PF02434">
    <property type="entry name" value="Fringe"/>
    <property type="match status" value="1"/>
</dbReference>
<dbReference type="GO" id="GO:0000166">
    <property type="term" value="F:nucleotide binding"/>
    <property type="evidence" value="ECO:0007669"/>
    <property type="project" value="UniProtKB-KW"/>
</dbReference>
<dbReference type="OrthoDB" id="414175at2759"/>
<evidence type="ECO:0000256" key="5">
    <source>
        <dbReference type="ARBA" id="ARBA00022676"/>
    </source>
</evidence>
<evidence type="ECO:0000256" key="8">
    <source>
        <dbReference type="ARBA" id="ARBA00022741"/>
    </source>
</evidence>
<gene>
    <name evidence="14" type="ORF">DSTB1V02_LOCUS10410</name>
</gene>
<feature type="domain" description="Fringe-like glycosyltransferase" evidence="13">
    <location>
        <begin position="135"/>
        <end position="237"/>
    </location>
</feature>
<evidence type="ECO:0000256" key="12">
    <source>
        <dbReference type="SAM" id="Phobius"/>
    </source>
</evidence>
<evidence type="ECO:0000256" key="4">
    <source>
        <dbReference type="ARBA" id="ARBA00012557"/>
    </source>
</evidence>
<evidence type="ECO:0000256" key="1">
    <source>
        <dbReference type="ARBA" id="ARBA00004606"/>
    </source>
</evidence>
<dbReference type="Proteomes" id="UP000677054">
    <property type="component" value="Unassembled WGS sequence"/>
</dbReference>
<evidence type="ECO:0000256" key="10">
    <source>
        <dbReference type="ARBA" id="ARBA00022989"/>
    </source>
</evidence>
<evidence type="ECO:0000256" key="11">
    <source>
        <dbReference type="ARBA" id="ARBA00023136"/>
    </source>
</evidence>
<keyword evidence="9" id="KW-0735">Signal-anchor</keyword>
<keyword evidence="11 12" id="KW-0472">Membrane</keyword>
<evidence type="ECO:0000256" key="9">
    <source>
        <dbReference type="ARBA" id="ARBA00022968"/>
    </source>
</evidence>
<dbReference type="InterPro" id="IPR003378">
    <property type="entry name" value="Fringe-like_glycosylTrfase"/>
</dbReference>
<keyword evidence="8" id="KW-0547">Nucleotide-binding</keyword>
<evidence type="ECO:0000256" key="2">
    <source>
        <dbReference type="ARBA" id="ARBA00004922"/>
    </source>
</evidence>
<keyword evidence="15" id="KW-1185">Reference proteome</keyword>
<evidence type="ECO:0000313" key="14">
    <source>
        <dbReference type="EMBL" id="CAD7250640.1"/>
    </source>
</evidence>
<evidence type="ECO:0000259" key="13">
    <source>
        <dbReference type="Pfam" id="PF02434"/>
    </source>
</evidence>
<protein>
    <recommendedName>
        <fullName evidence="4">N-acetylgalactosaminide beta-1,3-galactosyltransferase</fullName>
        <ecNumber evidence="4">2.4.1.122</ecNumber>
    </recommendedName>
</protein>
<evidence type="ECO:0000256" key="6">
    <source>
        <dbReference type="ARBA" id="ARBA00022679"/>
    </source>
</evidence>
<keyword evidence="5" id="KW-0328">Glycosyltransferase</keyword>
<evidence type="ECO:0000313" key="15">
    <source>
        <dbReference type="Proteomes" id="UP000677054"/>
    </source>
</evidence>
<dbReference type="Gene3D" id="3.90.550.50">
    <property type="match status" value="1"/>
</dbReference>